<comment type="caution">
    <text evidence="1">The sequence shown here is derived from an EMBL/GenBank/DDBJ whole genome shotgun (WGS) entry which is preliminary data.</text>
</comment>
<dbReference type="EMBL" id="JAMJEV010000006">
    <property type="protein sequence ID" value="MDO0823093.1"/>
    <property type="molecule type" value="Genomic_DNA"/>
</dbReference>
<gene>
    <name evidence="1" type="ORF">M8H41_09520</name>
</gene>
<keyword evidence="2" id="KW-1185">Reference proteome</keyword>
<organism evidence="1 2">
    <name type="scientific">Desulfosporosinus nitroreducens</name>
    <dbReference type="NCBI Taxonomy" id="2018668"/>
    <lineage>
        <taxon>Bacteria</taxon>
        <taxon>Bacillati</taxon>
        <taxon>Bacillota</taxon>
        <taxon>Clostridia</taxon>
        <taxon>Eubacteriales</taxon>
        <taxon>Desulfitobacteriaceae</taxon>
        <taxon>Desulfosporosinus</taxon>
    </lineage>
</organism>
<dbReference type="RefSeq" id="WP_302048604.1">
    <property type="nucleotide sequence ID" value="NZ_JAMJEV010000006.1"/>
</dbReference>
<accession>A0ABT8QP24</accession>
<name>A0ABT8QP24_9FIRM</name>
<reference evidence="1" key="1">
    <citation type="submission" date="2022-05" db="EMBL/GenBank/DDBJ databases">
        <title>Expanded diversity of anoxic marine methylotrophy in a Black Sea sulfate reducing microorganism.</title>
        <authorList>
            <person name="Fischer P.Q."/>
            <person name="Stams A.J.M."/>
            <person name="Villanueva L."/>
            <person name="Sousa D.Z."/>
        </authorList>
    </citation>
    <scope>NUCLEOTIDE SEQUENCE</scope>
    <source>
        <strain evidence="1">P130</strain>
    </source>
</reference>
<evidence type="ECO:0000313" key="1">
    <source>
        <dbReference type="EMBL" id="MDO0823093.1"/>
    </source>
</evidence>
<protein>
    <submittedName>
        <fullName evidence="1">Uncharacterized protein</fullName>
    </submittedName>
</protein>
<evidence type="ECO:0000313" key="2">
    <source>
        <dbReference type="Proteomes" id="UP001176021"/>
    </source>
</evidence>
<proteinExistence type="predicted"/>
<sequence length="64" mass="7619">MIYRTNKTKNNFTQIDNNLIDDKSLSYGAKGILSYLLSKPDDWKFYTQDIANHFRITRRLNCIM</sequence>
<dbReference type="Proteomes" id="UP001176021">
    <property type="component" value="Unassembled WGS sequence"/>
</dbReference>